<dbReference type="AlphaFoldDB" id="A0ABD0URR5"/>
<comment type="caution">
    <text evidence="3">The sequence shown here is derived from an EMBL/GenBank/DDBJ whole genome shotgun (WGS) entry which is preliminary data.</text>
</comment>
<dbReference type="Proteomes" id="UP001552299">
    <property type="component" value="Unassembled WGS sequence"/>
</dbReference>
<dbReference type="SUPFAM" id="SSF56219">
    <property type="entry name" value="DNase I-like"/>
    <property type="match status" value="1"/>
</dbReference>
<name>A0ABD0URR5_DENTH</name>
<feature type="domain" description="Reverse transcriptase zinc-binding" evidence="2">
    <location>
        <begin position="523"/>
        <end position="605"/>
    </location>
</feature>
<reference evidence="3 4" key="1">
    <citation type="journal article" date="2024" name="Plant Biotechnol. J.">
        <title>Dendrobium thyrsiflorum genome and its molecular insights into genes involved in important horticultural traits.</title>
        <authorList>
            <person name="Chen B."/>
            <person name="Wang J.Y."/>
            <person name="Zheng P.J."/>
            <person name="Li K.L."/>
            <person name="Liang Y.M."/>
            <person name="Chen X.F."/>
            <person name="Zhang C."/>
            <person name="Zhao X."/>
            <person name="He X."/>
            <person name="Zhang G.Q."/>
            <person name="Liu Z.J."/>
            <person name="Xu Q."/>
        </authorList>
    </citation>
    <scope>NUCLEOTIDE SEQUENCE [LARGE SCALE GENOMIC DNA]</scope>
    <source>
        <strain evidence="3">GZMU011</strain>
    </source>
</reference>
<evidence type="ECO:0000313" key="3">
    <source>
        <dbReference type="EMBL" id="KAL0915558.1"/>
    </source>
</evidence>
<proteinExistence type="predicted"/>
<dbReference type="InterPro" id="IPR005135">
    <property type="entry name" value="Endo/exonuclease/phosphatase"/>
</dbReference>
<accession>A0ABD0URR5</accession>
<gene>
    <name evidence="3" type="ORF">M5K25_015984</name>
</gene>
<dbReference type="PANTHER" id="PTHR33116">
    <property type="entry name" value="REVERSE TRANSCRIPTASE ZINC-BINDING DOMAIN-CONTAINING PROTEIN-RELATED-RELATED"/>
    <property type="match status" value="1"/>
</dbReference>
<feature type="domain" description="Endonuclease/exonuclease/phosphatase" evidence="1">
    <location>
        <begin position="33"/>
        <end position="199"/>
    </location>
</feature>
<evidence type="ECO:0000259" key="2">
    <source>
        <dbReference type="Pfam" id="PF13966"/>
    </source>
</evidence>
<dbReference type="InterPro" id="IPR036691">
    <property type="entry name" value="Endo/exonu/phosph_ase_sf"/>
</dbReference>
<organism evidence="3 4">
    <name type="scientific">Dendrobium thyrsiflorum</name>
    <name type="common">Pinecone-like raceme dendrobium</name>
    <name type="synonym">Orchid</name>
    <dbReference type="NCBI Taxonomy" id="117978"/>
    <lineage>
        <taxon>Eukaryota</taxon>
        <taxon>Viridiplantae</taxon>
        <taxon>Streptophyta</taxon>
        <taxon>Embryophyta</taxon>
        <taxon>Tracheophyta</taxon>
        <taxon>Spermatophyta</taxon>
        <taxon>Magnoliopsida</taxon>
        <taxon>Liliopsida</taxon>
        <taxon>Asparagales</taxon>
        <taxon>Orchidaceae</taxon>
        <taxon>Epidendroideae</taxon>
        <taxon>Malaxideae</taxon>
        <taxon>Dendrobiinae</taxon>
        <taxon>Dendrobium</taxon>
    </lineage>
</organism>
<evidence type="ECO:0000259" key="1">
    <source>
        <dbReference type="Pfam" id="PF03372"/>
    </source>
</evidence>
<keyword evidence="4" id="KW-1185">Reference proteome</keyword>
<evidence type="ECO:0008006" key="5">
    <source>
        <dbReference type="Google" id="ProtNLM"/>
    </source>
</evidence>
<dbReference type="Gene3D" id="3.60.10.10">
    <property type="entry name" value="Endonuclease/exonuclease/phosphatase"/>
    <property type="match status" value="1"/>
</dbReference>
<evidence type="ECO:0000313" key="4">
    <source>
        <dbReference type="Proteomes" id="UP001552299"/>
    </source>
</evidence>
<protein>
    <recommendedName>
        <fullName evidence="5">Reverse transcriptase zinc-binding domain-containing protein</fullName>
    </recommendedName>
</protein>
<dbReference type="Pfam" id="PF03372">
    <property type="entry name" value="Exo_endo_phos"/>
    <property type="match status" value="1"/>
</dbReference>
<dbReference type="Pfam" id="PF13966">
    <property type="entry name" value="zf-RVT"/>
    <property type="match status" value="1"/>
</dbReference>
<dbReference type="PANTHER" id="PTHR33116:SF78">
    <property type="entry name" value="OS12G0587133 PROTEIN"/>
    <property type="match status" value="1"/>
</dbReference>
<dbReference type="EMBL" id="JANQDX010000012">
    <property type="protein sequence ID" value="KAL0915558.1"/>
    <property type="molecule type" value="Genomic_DNA"/>
</dbReference>
<sequence>MFCILENRISPSNLEDPWFKMTHSIFDNESSYHNFDLASPGRIWIKWNTDKISFTPTYTSKQMISGTINPGTKQNFLISVVYASNSFAERSLLWNDLRKLDPSNSTPWVVLGDFNDCRFQSDKAGGKELMGSRLAPFNSAIFDTNLLEVPSSGNFYTWFNQRKDNPIHSKLDRILSNELWISVFPNSSYKVLNSLISDHSPLILHATTTKIAETSNCNTLLSILHTFSNHSGLQLNLLKSSILLSPSISYDNSIPQALQINNISTKLIYLGIPITTGRIKVSDFSPLVDKITNLLSGWKARLLSFAGRTQFIKYTITNVVAYWMRGTCIPKTICKVINKICSRFLYFGSSSDKKLHMISWDNTCKPLVYGGLGIVSLQALRFAINCGLIYRLYNSNNPLALWLRARYGSPWKPNHMPCSAFWKTICCTAERARHKFKFQILPNSPISVFWDHWCLNDSILAMFPELLNDPHLKPNDTLAAWVSDIGWEPPSHLGHNIQSFIQSIPTHSEDSKHITWDYMNNASFKEFYNEFFVNMDHVTWHPLVWHSNYSLRFSVFTWMALLNGLKTADALLKRNIYIENNNCSLCHDFHDSTTHIFFECDYTYRILCNLIPIFNCFFLRPNIPQAFEFIADSVSDSKIKNCFLLTLNAIIYHTWIERNNRRFKNTHSCAYTLSSKVKKVIFLKLDNWKHGRYIKEKLNLSYH</sequence>
<dbReference type="InterPro" id="IPR026960">
    <property type="entry name" value="RVT-Znf"/>
</dbReference>